<keyword evidence="3" id="KW-1185">Reference proteome</keyword>
<dbReference type="InterPro" id="IPR029442">
    <property type="entry name" value="GyrI-like"/>
</dbReference>
<sequence>MDYKFELNEQQAQPVLSMRTRTAVGNLPQELGKAYHTIINYLNELGEKPFEAPFAAYYNMDMEDLDVEMGFPVAKPLPGKGEIKSSEIPAGRQVSCMYKGPYNQMEPVYNAMMQWINENGYAPTGVAYEFYYNSPMEVPESELLTKVVFPIK</sequence>
<proteinExistence type="predicted"/>
<dbReference type="Pfam" id="PF06445">
    <property type="entry name" value="GyrI-like"/>
    <property type="match status" value="1"/>
</dbReference>
<dbReference type="SUPFAM" id="SSF55136">
    <property type="entry name" value="Probable bacterial effector-binding domain"/>
    <property type="match status" value="1"/>
</dbReference>
<organism evidence="2 3">
    <name type="scientific">Desulforamulus aquiferis</name>
    <dbReference type="NCBI Taxonomy" id="1397668"/>
    <lineage>
        <taxon>Bacteria</taxon>
        <taxon>Bacillati</taxon>
        <taxon>Bacillota</taxon>
        <taxon>Clostridia</taxon>
        <taxon>Eubacteriales</taxon>
        <taxon>Peptococcaceae</taxon>
        <taxon>Desulforamulus</taxon>
    </lineage>
</organism>
<dbReference type="InterPro" id="IPR011256">
    <property type="entry name" value="Reg_factor_effector_dom_sf"/>
</dbReference>
<dbReference type="InterPro" id="IPR010499">
    <property type="entry name" value="AraC_E-bd"/>
</dbReference>
<accession>A0AAW7ZDL4</accession>
<dbReference type="InterPro" id="IPR050908">
    <property type="entry name" value="SmbC-like"/>
</dbReference>
<dbReference type="AlphaFoldDB" id="A0AAW7ZDL4"/>
<dbReference type="PANTHER" id="PTHR40055:SF1">
    <property type="entry name" value="TRANSCRIPTIONAL REGULATOR YGIV-RELATED"/>
    <property type="match status" value="1"/>
</dbReference>
<dbReference type="Proteomes" id="UP001172911">
    <property type="component" value="Unassembled WGS sequence"/>
</dbReference>
<dbReference type="EMBL" id="JARPTC010000012">
    <property type="protein sequence ID" value="MDO7787360.1"/>
    <property type="molecule type" value="Genomic_DNA"/>
</dbReference>
<name>A0AAW7ZDL4_9FIRM</name>
<dbReference type="RefSeq" id="WP_304542503.1">
    <property type="nucleotide sequence ID" value="NZ_JARPTC010000012.1"/>
</dbReference>
<feature type="domain" description="AraC effector-binding" evidence="1">
    <location>
        <begin position="3"/>
        <end position="152"/>
    </location>
</feature>
<dbReference type="PANTHER" id="PTHR40055">
    <property type="entry name" value="TRANSCRIPTIONAL REGULATOR YGIV-RELATED"/>
    <property type="match status" value="1"/>
</dbReference>
<evidence type="ECO:0000313" key="2">
    <source>
        <dbReference type="EMBL" id="MDO7787360.1"/>
    </source>
</evidence>
<comment type="caution">
    <text evidence="2">The sequence shown here is derived from an EMBL/GenBank/DDBJ whole genome shotgun (WGS) entry which is preliminary data.</text>
</comment>
<evidence type="ECO:0000313" key="3">
    <source>
        <dbReference type="Proteomes" id="UP001172911"/>
    </source>
</evidence>
<evidence type="ECO:0000259" key="1">
    <source>
        <dbReference type="SMART" id="SM00871"/>
    </source>
</evidence>
<reference evidence="2" key="2">
    <citation type="submission" date="2023-03" db="EMBL/GenBank/DDBJ databases">
        <authorList>
            <person name="Zhang Z."/>
        </authorList>
    </citation>
    <scope>NUCLEOTIDE SEQUENCE</scope>
    <source>
        <strain evidence="2">DSA</strain>
    </source>
</reference>
<protein>
    <submittedName>
        <fullName evidence="2">GyrI-like domain-containing protein</fullName>
    </submittedName>
</protein>
<gene>
    <name evidence="2" type="ORF">P6N53_09030</name>
</gene>
<dbReference type="Gene3D" id="3.20.80.10">
    <property type="entry name" value="Regulatory factor, effector binding domain"/>
    <property type="match status" value="1"/>
</dbReference>
<dbReference type="SMART" id="SM00871">
    <property type="entry name" value="AraC_E_bind"/>
    <property type="match status" value="1"/>
</dbReference>
<reference evidence="2" key="1">
    <citation type="journal article" date="2023" name="J. Hazard. Mater.">
        <title>Anaerobic biodegradation of pyrene and benzo[a]pyrene by a new sulfate-reducing Desulforamulus aquiferis strain DSA.</title>
        <authorList>
            <person name="Zhang Z."/>
            <person name="Sun J."/>
            <person name="Gong X."/>
            <person name="Wang C."/>
            <person name="Wang H."/>
        </authorList>
    </citation>
    <scope>NUCLEOTIDE SEQUENCE</scope>
    <source>
        <strain evidence="2">DSA</strain>
    </source>
</reference>